<comment type="similarity">
    <text evidence="6">Belongs to the class IV-like SAM-binding methyltransferase superfamily. RNA methyltransferase TrmH family. TrmL subfamily.</text>
</comment>
<accession>A0A6C0U102</accession>
<dbReference type="PANTHER" id="PTHR42971:SF1">
    <property type="entry name" value="TRNA (CYTIDINE(34)-2'-O)-METHYLTRANSFERASE"/>
    <property type="match status" value="1"/>
</dbReference>
<evidence type="ECO:0000256" key="4">
    <source>
        <dbReference type="ARBA" id="ARBA00022691"/>
    </source>
</evidence>
<protein>
    <recommendedName>
        <fullName evidence="6">tRNA (cytidine(34)-2'-O)-methyltransferase</fullName>
        <ecNumber evidence="6">2.1.1.207</ecNumber>
    </recommendedName>
    <alternativeName>
        <fullName evidence="6">tRNA (cytidine/uridine-2'-O-)-methyltransferase TrmL</fullName>
    </alternativeName>
</protein>
<dbReference type="InterPro" id="IPR029026">
    <property type="entry name" value="tRNA_m1G_MTases_N"/>
</dbReference>
<dbReference type="KEGG" id="kim:G3T16_10615"/>
<dbReference type="InterPro" id="IPR016914">
    <property type="entry name" value="TrmL"/>
</dbReference>
<keyword evidence="2 6" id="KW-0489">Methyltransferase</keyword>
<dbReference type="GO" id="GO:0003723">
    <property type="term" value="F:RNA binding"/>
    <property type="evidence" value="ECO:0007669"/>
    <property type="project" value="InterPro"/>
</dbReference>
<evidence type="ECO:0000256" key="2">
    <source>
        <dbReference type="ARBA" id="ARBA00022603"/>
    </source>
</evidence>
<proteinExistence type="inferred from homology"/>
<dbReference type="InterPro" id="IPR029028">
    <property type="entry name" value="Alpha/beta_knot_MTases"/>
</dbReference>
<evidence type="ECO:0000256" key="6">
    <source>
        <dbReference type="HAMAP-Rule" id="MF_01885"/>
    </source>
</evidence>
<evidence type="ECO:0000256" key="5">
    <source>
        <dbReference type="ARBA" id="ARBA00022694"/>
    </source>
</evidence>
<feature type="domain" description="tRNA/rRNA methyltransferase SpoU type" evidence="8">
    <location>
        <begin position="2"/>
        <end position="142"/>
    </location>
</feature>
<dbReference type="InterPro" id="IPR001537">
    <property type="entry name" value="SpoU_MeTrfase"/>
</dbReference>
<evidence type="ECO:0000313" key="9">
    <source>
        <dbReference type="EMBL" id="QIB65802.1"/>
    </source>
</evidence>
<dbReference type="GO" id="GO:0008757">
    <property type="term" value="F:S-adenosylmethionine-dependent methyltransferase activity"/>
    <property type="evidence" value="ECO:0007669"/>
    <property type="project" value="UniProtKB-UniRule"/>
</dbReference>
<comment type="function">
    <text evidence="6">Methylates the ribose at the nucleotide 34 wobble position in the two leucyl isoacceptors tRNA(Leu)(CmAA) and tRNA(Leu)(cmnm5UmAA). Catalyzes the methyl transfer from S-adenosyl-L-methionine to the 2'-OH of the wobble nucleotide.</text>
</comment>
<organism evidence="9 10">
    <name type="scientific">Kineobactrum salinum</name>
    <dbReference type="NCBI Taxonomy" id="2708301"/>
    <lineage>
        <taxon>Bacteria</taxon>
        <taxon>Pseudomonadati</taxon>
        <taxon>Pseudomonadota</taxon>
        <taxon>Gammaproteobacteria</taxon>
        <taxon>Cellvibrionales</taxon>
        <taxon>Halieaceae</taxon>
        <taxon>Kineobactrum</taxon>
    </lineage>
</organism>
<dbReference type="AlphaFoldDB" id="A0A6C0U102"/>
<dbReference type="GO" id="GO:0002131">
    <property type="term" value="P:wobble position cytosine ribose methylation"/>
    <property type="evidence" value="ECO:0007669"/>
    <property type="project" value="TreeGrafter"/>
</dbReference>
<keyword evidence="5 6" id="KW-0819">tRNA processing</keyword>
<dbReference type="PIRSF" id="PIRSF029256">
    <property type="entry name" value="SpoU_TrmH_prd"/>
    <property type="match status" value="1"/>
</dbReference>
<dbReference type="Gene3D" id="3.40.1280.10">
    <property type="match status" value="1"/>
</dbReference>
<name>A0A6C0U102_9GAMM</name>
<dbReference type="HAMAP" id="MF_01885">
    <property type="entry name" value="tRNA_methyltr_TrmL"/>
    <property type="match status" value="1"/>
</dbReference>
<keyword evidence="10" id="KW-1185">Reference proteome</keyword>
<dbReference type="SUPFAM" id="SSF75217">
    <property type="entry name" value="alpha/beta knot"/>
    <property type="match status" value="1"/>
</dbReference>
<keyword evidence="4 6" id="KW-0949">S-adenosyl-L-methionine</keyword>
<comment type="subunit">
    <text evidence="6">Homodimer.</text>
</comment>
<dbReference type="RefSeq" id="WP_163495237.1">
    <property type="nucleotide sequence ID" value="NZ_CP048711.1"/>
</dbReference>
<keyword evidence="3 6" id="KW-0808">Transferase</keyword>
<evidence type="ECO:0000256" key="7">
    <source>
        <dbReference type="PIRSR" id="PIRSR029256-1"/>
    </source>
</evidence>
<dbReference type="GO" id="GO:0042802">
    <property type="term" value="F:identical protein binding"/>
    <property type="evidence" value="ECO:0007669"/>
    <property type="project" value="UniProtKB-ARBA"/>
</dbReference>
<comment type="subcellular location">
    <subcellularLocation>
        <location evidence="6">Cytoplasm</location>
    </subcellularLocation>
</comment>
<dbReference type="EC" id="2.1.1.207" evidence="6"/>
<evidence type="ECO:0000259" key="8">
    <source>
        <dbReference type="Pfam" id="PF00588"/>
    </source>
</evidence>
<comment type="catalytic activity">
    <reaction evidence="6">
        <text>cytidine(34) in tRNA + S-adenosyl-L-methionine = 2'-O-methylcytidine(34) in tRNA + S-adenosyl-L-homocysteine + H(+)</text>
        <dbReference type="Rhea" id="RHEA:43084"/>
        <dbReference type="Rhea" id="RHEA-COMP:10331"/>
        <dbReference type="Rhea" id="RHEA-COMP:10332"/>
        <dbReference type="ChEBI" id="CHEBI:15378"/>
        <dbReference type="ChEBI" id="CHEBI:57856"/>
        <dbReference type="ChEBI" id="CHEBI:59789"/>
        <dbReference type="ChEBI" id="CHEBI:74495"/>
        <dbReference type="ChEBI" id="CHEBI:82748"/>
        <dbReference type="EC" id="2.1.1.207"/>
    </reaction>
</comment>
<comment type="caution">
    <text evidence="6">Lacks conserved residue(s) required for the propagation of feature annotation.</text>
</comment>
<dbReference type="Pfam" id="PF00588">
    <property type="entry name" value="SpoU_methylase"/>
    <property type="match status" value="1"/>
</dbReference>
<dbReference type="EMBL" id="CP048711">
    <property type="protein sequence ID" value="QIB65802.1"/>
    <property type="molecule type" value="Genomic_DNA"/>
</dbReference>
<evidence type="ECO:0000313" key="10">
    <source>
        <dbReference type="Proteomes" id="UP000477680"/>
    </source>
</evidence>
<dbReference type="Proteomes" id="UP000477680">
    <property type="component" value="Chromosome"/>
</dbReference>
<reference evidence="9 10" key="1">
    <citation type="submission" date="2020-02" db="EMBL/GenBank/DDBJ databases">
        <title>Genome sequencing for Kineobactrum sp. M2.</title>
        <authorList>
            <person name="Park S.-J."/>
        </authorList>
    </citation>
    <scope>NUCLEOTIDE SEQUENCE [LARGE SCALE GENOMIC DNA]</scope>
    <source>
        <strain evidence="9 10">M2</strain>
    </source>
</reference>
<dbReference type="CDD" id="cd18094">
    <property type="entry name" value="SpoU-like_TrmL"/>
    <property type="match status" value="1"/>
</dbReference>
<gene>
    <name evidence="6" type="primary">trmL</name>
    <name evidence="9" type="ORF">G3T16_10615</name>
</gene>
<keyword evidence="1 6" id="KW-0963">Cytoplasm</keyword>
<feature type="binding site" evidence="6 7">
    <location>
        <position position="100"/>
    </location>
    <ligand>
        <name>S-adenosyl-L-methionine</name>
        <dbReference type="ChEBI" id="CHEBI:59789"/>
    </ligand>
</feature>
<dbReference type="FunFam" id="3.40.1280.10:FF:000002">
    <property type="entry name" value="Peptidylprolyl isomerase"/>
    <property type="match status" value="1"/>
</dbReference>
<comment type="catalytic activity">
    <reaction evidence="6">
        <text>5-carboxymethylaminomethyluridine(34) in tRNA(Leu) + S-adenosyl-L-methionine = 5-carboxymethylaminomethyl-2'-O-methyluridine(34) in tRNA(Leu) + S-adenosyl-L-homocysteine + H(+)</text>
        <dbReference type="Rhea" id="RHEA:43088"/>
        <dbReference type="Rhea" id="RHEA-COMP:10333"/>
        <dbReference type="Rhea" id="RHEA-COMP:10334"/>
        <dbReference type="ChEBI" id="CHEBI:15378"/>
        <dbReference type="ChEBI" id="CHEBI:57856"/>
        <dbReference type="ChEBI" id="CHEBI:59789"/>
        <dbReference type="ChEBI" id="CHEBI:74508"/>
        <dbReference type="ChEBI" id="CHEBI:74511"/>
        <dbReference type="EC" id="2.1.1.207"/>
    </reaction>
</comment>
<dbReference type="GO" id="GO:0005737">
    <property type="term" value="C:cytoplasm"/>
    <property type="evidence" value="ECO:0007669"/>
    <property type="project" value="UniProtKB-SubCell"/>
</dbReference>
<dbReference type="PANTHER" id="PTHR42971">
    <property type="entry name" value="TRNA (CYTIDINE(34)-2'-O)-METHYLTRANSFERASE"/>
    <property type="match status" value="1"/>
</dbReference>
<evidence type="ECO:0000256" key="3">
    <source>
        <dbReference type="ARBA" id="ARBA00022679"/>
    </source>
</evidence>
<feature type="binding site" evidence="6 7">
    <location>
        <position position="122"/>
    </location>
    <ligand>
        <name>S-adenosyl-L-methionine</name>
        <dbReference type="ChEBI" id="CHEBI:59789"/>
    </ligand>
</feature>
<evidence type="ECO:0000256" key="1">
    <source>
        <dbReference type="ARBA" id="ARBA00022490"/>
    </source>
</evidence>
<dbReference type="GO" id="GO:0002132">
    <property type="term" value="P:wobble position uridine ribose methylation"/>
    <property type="evidence" value="ECO:0007669"/>
    <property type="project" value="TreeGrafter"/>
</dbReference>
<dbReference type="GO" id="GO:0008175">
    <property type="term" value="F:tRNA methyltransferase activity"/>
    <property type="evidence" value="ECO:0007669"/>
    <property type="project" value="UniProtKB-UniRule"/>
</dbReference>
<sequence>MFHIALHEPRIAPNTGNIIRLTANNGCHLHLIEPLGFDLDEKKVRRAGLDYHDLARVSRHPNYPAFLQHMQGRRIFACTTKGRHRHDQARFVAGDVLLFGSETAGLPPAILESFPEQQKLRLPMLPTSRSMNLSNAVAIVSYEAWRQIGFAGGGITSS</sequence>
<feature type="binding site" evidence="6 7">
    <location>
        <position position="130"/>
    </location>
    <ligand>
        <name>S-adenosyl-L-methionine</name>
        <dbReference type="ChEBI" id="CHEBI:59789"/>
    </ligand>
</feature>